<evidence type="ECO:0000313" key="2">
    <source>
        <dbReference type="Proteomes" id="UP001163835"/>
    </source>
</evidence>
<organism evidence="1 2">
    <name type="scientific">Lentinula aff. lateritia</name>
    <dbReference type="NCBI Taxonomy" id="2804960"/>
    <lineage>
        <taxon>Eukaryota</taxon>
        <taxon>Fungi</taxon>
        <taxon>Dikarya</taxon>
        <taxon>Basidiomycota</taxon>
        <taxon>Agaricomycotina</taxon>
        <taxon>Agaricomycetes</taxon>
        <taxon>Agaricomycetidae</taxon>
        <taxon>Agaricales</taxon>
        <taxon>Marasmiineae</taxon>
        <taxon>Omphalotaceae</taxon>
        <taxon>Lentinula</taxon>
    </lineage>
</organism>
<reference evidence="1" key="1">
    <citation type="submission" date="2022-09" db="EMBL/GenBank/DDBJ databases">
        <title>A Global Phylogenomic Analysis of the Shiitake Genus Lentinula.</title>
        <authorList>
            <consortium name="DOE Joint Genome Institute"/>
            <person name="Sierra-Patev S."/>
            <person name="Min B."/>
            <person name="Naranjo-Ortiz M."/>
            <person name="Looney B."/>
            <person name="Konkel Z."/>
            <person name="Slot J.C."/>
            <person name="Sakamoto Y."/>
            <person name="Steenwyk J.L."/>
            <person name="Rokas A."/>
            <person name="Carro J."/>
            <person name="Camarero S."/>
            <person name="Ferreira P."/>
            <person name="Molpeceres G."/>
            <person name="Ruiz-Duenas F.J."/>
            <person name="Serrano A."/>
            <person name="Henrissat B."/>
            <person name="Drula E."/>
            <person name="Hughes K.W."/>
            <person name="Mata J.L."/>
            <person name="Ishikawa N.K."/>
            <person name="Vargas-Isla R."/>
            <person name="Ushijima S."/>
            <person name="Smith C.A."/>
            <person name="Ahrendt S."/>
            <person name="Andreopoulos W."/>
            <person name="He G."/>
            <person name="Labutti K."/>
            <person name="Lipzen A."/>
            <person name="Ng V."/>
            <person name="Riley R."/>
            <person name="Sandor L."/>
            <person name="Barry K."/>
            <person name="Martinez A.T."/>
            <person name="Xiao Y."/>
            <person name="Gibbons J.G."/>
            <person name="Terashima K."/>
            <person name="Grigoriev I.V."/>
            <person name="Hibbett D.S."/>
        </authorList>
    </citation>
    <scope>NUCLEOTIDE SEQUENCE</scope>
    <source>
        <strain evidence="1">TMI1499</strain>
    </source>
</reference>
<name>A0ACC1TG65_9AGAR</name>
<evidence type="ECO:0000313" key="1">
    <source>
        <dbReference type="EMBL" id="KAJ3803549.1"/>
    </source>
</evidence>
<proteinExistence type="predicted"/>
<comment type="caution">
    <text evidence="1">The sequence shown here is derived from an EMBL/GenBank/DDBJ whole genome shotgun (WGS) entry which is preliminary data.</text>
</comment>
<accession>A0ACC1TG65</accession>
<dbReference type="Proteomes" id="UP001163835">
    <property type="component" value="Unassembled WGS sequence"/>
</dbReference>
<protein>
    <submittedName>
        <fullName evidence="1">Uncharacterized protein</fullName>
    </submittedName>
</protein>
<keyword evidence="2" id="KW-1185">Reference proteome</keyword>
<gene>
    <name evidence="1" type="ORF">F5876DRAFT_85061</name>
</gene>
<sequence>MRRSVDINTAFHLLSLQAHYLKALSIAFGLIKFSGSLLVTGDTAAPTWLLLVSLLYTLNLRGLTA</sequence>
<dbReference type="EMBL" id="MU797353">
    <property type="protein sequence ID" value="KAJ3803549.1"/>
    <property type="molecule type" value="Genomic_DNA"/>
</dbReference>